<gene>
    <name evidence="2" type="ORF">QF030_000136</name>
</gene>
<keyword evidence="1" id="KW-0812">Transmembrane</keyword>
<sequence length="211" mass="22453">MEGMMLRRALTAVLIATLFFTAAEFIWLGSEDVNGALTYAGRLNGALLLLVALIELAALAAYCHHLATGARLAGYAGITVVVAMVVSMLVNFTLLSMQAENWSYTRCVWVWLFLGIASLLSVAFLYTQRQTVDLPKPKSLAVGALITTLAAAANFGYVQIYQPYSTPASVSTAVELGKADVTNGRVTLAVRASPSGGFLKSRRSLGSGRTL</sequence>
<keyword evidence="1" id="KW-0472">Membrane</keyword>
<comment type="caution">
    <text evidence="2">The sequence shown here is derived from an EMBL/GenBank/DDBJ whole genome shotgun (WGS) entry which is preliminary data.</text>
</comment>
<accession>A0ABU0NGS4</accession>
<evidence type="ECO:0000256" key="1">
    <source>
        <dbReference type="SAM" id="Phobius"/>
    </source>
</evidence>
<keyword evidence="3" id="KW-1185">Reference proteome</keyword>
<name>A0ABU0NGS4_STRRH</name>
<feature type="transmembrane region" description="Helical" evidence="1">
    <location>
        <begin position="108"/>
        <end position="127"/>
    </location>
</feature>
<organism evidence="2 3">
    <name type="scientific">Streptomyces rishiriensis</name>
    <dbReference type="NCBI Taxonomy" id="68264"/>
    <lineage>
        <taxon>Bacteria</taxon>
        <taxon>Bacillati</taxon>
        <taxon>Actinomycetota</taxon>
        <taxon>Actinomycetes</taxon>
        <taxon>Kitasatosporales</taxon>
        <taxon>Streptomycetaceae</taxon>
        <taxon>Streptomyces</taxon>
    </lineage>
</organism>
<dbReference type="Proteomes" id="UP001230654">
    <property type="component" value="Unassembled WGS sequence"/>
</dbReference>
<feature type="transmembrane region" description="Helical" evidence="1">
    <location>
        <begin position="41"/>
        <end position="63"/>
    </location>
</feature>
<proteinExistence type="predicted"/>
<feature type="transmembrane region" description="Helical" evidence="1">
    <location>
        <begin position="75"/>
        <end position="96"/>
    </location>
</feature>
<protein>
    <submittedName>
        <fullName evidence="2">Drug/metabolite transporter superfamily protein YnfA</fullName>
    </submittedName>
</protein>
<evidence type="ECO:0000313" key="2">
    <source>
        <dbReference type="EMBL" id="MDQ0577958.1"/>
    </source>
</evidence>
<keyword evidence="1" id="KW-1133">Transmembrane helix</keyword>
<dbReference type="EMBL" id="JAUSWV010000001">
    <property type="protein sequence ID" value="MDQ0577958.1"/>
    <property type="molecule type" value="Genomic_DNA"/>
</dbReference>
<dbReference type="RefSeq" id="WP_307160678.1">
    <property type="nucleotide sequence ID" value="NZ_JAUSWV010000001.1"/>
</dbReference>
<feature type="transmembrane region" description="Helical" evidence="1">
    <location>
        <begin position="139"/>
        <end position="158"/>
    </location>
</feature>
<reference evidence="2 3" key="1">
    <citation type="submission" date="2023-07" db="EMBL/GenBank/DDBJ databases">
        <title>Comparative genomics of wheat-associated soil bacteria to identify genetic determinants of phenazine resistance.</title>
        <authorList>
            <person name="Mouncey N."/>
        </authorList>
    </citation>
    <scope>NUCLEOTIDE SEQUENCE [LARGE SCALE GENOMIC DNA]</scope>
    <source>
        <strain evidence="2 3">B2I6</strain>
    </source>
</reference>
<evidence type="ECO:0000313" key="3">
    <source>
        <dbReference type="Proteomes" id="UP001230654"/>
    </source>
</evidence>